<gene>
    <name evidence="3" type="ORF">ACJDUH_13930</name>
</gene>
<evidence type="ECO:0000259" key="2">
    <source>
        <dbReference type="Pfam" id="PF13490"/>
    </source>
</evidence>
<comment type="caution">
    <text evidence="3">The sequence shown here is derived from an EMBL/GenBank/DDBJ whole genome shotgun (WGS) entry which is preliminary data.</text>
</comment>
<keyword evidence="1" id="KW-0812">Transmembrane</keyword>
<protein>
    <submittedName>
        <fullName evidence="3">Zf-HC2 domain-containing protein</fullName>
    </submittedName>
</protein>
<accession>A0ABW8TU07</accession>
<evidence type="ECO:0000256" key="1">
    <source>
        <dbReference type="SAM" id="Phobius"/>
    </source>
</evidence>
<keyword evidence="1" id="KW-1133">Transmembrane helix</keyword>
<dbReference type="RefSeq" id="WP_406765820.1">
    <property type="nucleotide sequence ID" value="NZ_JBJHZY010000003.1"/>
</dbReference>
<dbReference type="InterPro" id="IPR027383">
    <property type="entry name" value="Znf_put"/>
</dbReference>
<reference evidence="3 4" key="1">
    <citation type="submission" date="2024-11" db="EMBL/GenBank/DDBJ databases">
        <authorList>
            <person name="Heng Y.C."/>
            <person name="Lim A.C.H."/>
            <person name="Lee J.K.Y."/>
            <person name="Kittelmann S."/>
        </authorList>
    </citation>
    <scope>NUCLEOTIDE SEQUENCE [LARGE SCALE GENOMIC DNA]</scope>
    <source>
        <strain evidence="3 4">WILCCON 0202</strain>
    </source>
</reference>
<feature type="domain" description="Putative zinc-finger" evidence="2">
    <location>
        <begin position="8"/>
        <end position="41"/>
    </location>
</feature>
<keyword evidence="1" id="KW-0472">Membrane</keyword>
<evidence type="ECO:0000313" key="4">
    <source>
        <dbReference type="Proteomes" id="UP001623661"/>
    </source>
</evidence>
<keyword evidence="4" id="KW-1185">Reference proteome</keyword>
<sequence>MRVGKSQCSIFKDLYEAFLQGETEEETRIWMNEHIKECSHCSEWSKDYEKDKKDKVIDTSVQKDMYDEAKDVIKKTKLIVSIGMGLIIFIALWMSVWIGT</sequence>
<dbReference type="EMBL" id="JBJHZY010000003">
    <property type="protein sequence ID" value="MFL0269190.1"/>
    <property type="molecule type" value="Genomic_DNA"/>
</dbReference>
<name>A0ABW8TU07_9CLOT</name>
<organism evidence="3 4">
    <name type="scientific">Candidatus Clostridium radicumherbarum</name>
    <dbReference type="NCBI Taxonomy" id="3381662"/>
    <lineage>
        <taxon>Bacteria</taxon>
        <taxon>Bacillati</taxon>
        <taxon>Bacillota</taxon>
        <taxon>Clostridia</taxon>
        <taxon>Eubacteriales</taxon>
        <taxon>Clostridiaceae</taxon>
        <taxon>Clostridium</taxon>
    </lineage>
</organism>
<dbReference type="Proteomes" id="UP001623661">
    <property type="component" value="Unassembled WGS sequence"/>
</dbReference>
<dbReference type="Pfam" id="PF13490">
    <property type="entry name" value="zf-HC2"/>
    <property type="match status" value="1"/>
</dbReference>
<evidence type="ECO:0000313" key="3">
    <source>
        <dbReference type="EMBL" id="MFL0269190.1"/>
    </source>
</evidence>
<proteinExistence type="predicted"/>
<feature type="transmembrane region" description="Helical" evidence="1">
    <location>
        <begin position="78"/>
        <end position="98"/>
    </location>
</feature>